<sequence length="812" mass="90367">MKLSLHLLVATLALLLSISAATSTNDSSVVTPTAKTVNFTSLYSETCNVELGTVKEKDANAGDLLSLAVCHHNQGNALAYDIYQHIRSLYPNYAFALVNLGVWYLQKGKTDKAKQSIEQYLFDVGGINGDQAPTDLKAIAHGTPCRRESLHKVDCVNALNNLAAAHLADSKNTTALSLYLSRAIEIGDEHQLINVYANMGGHLYKIGEDDGAADNFIRGFWAALRSGDVDFASALLARRALLSPSVASSVEQTDQTRIGFTKRVRDVLYLARHGGSSWNDDTSDLFRVGTGISSIDDIRLLPKLSGALKDTSRVQLPHFFLHYNGFYDLPIQKEVSEMFTELCSPSLFQLAPHLLAPPNNPTKKKRVGFVSSLIGGDEPHGLLVLDVIRSLTPTGLFEFFVVSAGSKVPSADFFKTTNGNVFTTGFDGKAAEKLLQSLELDCLVYCESMNEATLHFLGHQRYASTQILVMGSPVTSGLVSTMDYFVSGDLLEHPFRTQLKDDHYSEQVVLFDGQAISFPEKQQHPVQSSALAAGDARLLSNYTAFEIMTQLQQQNAHIYLCFQSIYKPQPSFDHVLVDILVADPLSHIILQASRYRKQTATFDARLKSVLKERFCGDDTVECPSMQRAHARILFLPRVKSDQVIPLMQRSSVILHPFPFGGSKTATDAIKSGVPLVTYPQRYLRGRMAAVFFRFMDLHEVDPDVSSCCVASSVSDYVSKALRLASDHWYRSRVSHAIKERRHRVWDDKLVSFEWGKLLTRALGIRISEEELATSMNFQRESYQLESYIARKVEDEQRRWKKSVMLSDIMAAH</sequence>
<dbReference type="SUPFAM" id="SSF48452">
    <property type="entry name" value="TPR-like"/>
    <property type="match status" value="1"/>
</dbReference>
<dbReference type="KEGG" id="tps:THAPSDRAFT_7649"/>
<gene>
    <name evidence="2" type="ORF">THAPSDRAFT_7649</name>
</gene>
<reference evidence="2 3" key="1">
    <citation type="journal article" date="2004" name="Science">
        <title>The genome of the diatom Thalassiosira pseudonana: ecology, evolution, and metabolism.</title>
        <authorList>
            <person name="Armbrust E.V."/>
            <person name="Berges J.A."/>
            <person name="Bowler C."/>
            <person name="Green B.R."/>
            <person name="Martinez D."/>
            <person name="Putnam N.H."/>
            <person name="Zhou S."/>
            <person name="Allen A.E."/>
            <person name="Apt K.E."/>
            <person name="Bechner M."/>
            <person name="Brzezinski M.A."/>
            <person name="Chaal B.K."/>
            <person name="Chiovitti A."/>
            <person name="Davis A.K."/>
            <person name="Demarest M.S."/>
            <person name="Detter J.C."/>
            <person name="Glavina T."/>
            <person name="Goodstein D."/>
            <person name="Hadi M.Z."/>
            <person name="Hellsten U."/>
            <person name="Hildebrand M."/>
            <person name="Jenkins B.D."/>
            <person name="Jurka J."/>
            <person name="Kapitonov V.V."/>
            <person name="Kroger N."/>
            <person name="Lau W.W."/>
            <person name="Lane T.W."/>
            <person name="Larimer F.W."/>
            <person name="Lippmeier J.C."/>
            <person name="Lucas S."/>
            <person name="Medina M."/>
            <person name="Montsant A."/>
            <person name="Obornik M."/>
            <person name="Parker M.S."/>
            <person name="Palenik B."/>
            <person name="Pazour G.J."/>
            <person name="Richardson P.M."/>
            <person name="Rynearson T.A."/>
            <person name="Saito M.A."/>
            <person name="Schwartz D.C."/>
            <person name="Thamatrakoln K."/>
            <person name="Valentin K."/>
            <person name="Vardi A."/>
            <person name="Wilkerson F.P."/>
            <person name="Rokhsar D.S."/>
        </authorList>
    </citation>
    <scope>NUCLEOTIDE SEQUENCE [LARGE SCALE GENOMIC DNA]</scope>
    <source>
        <strain evidence="2 3">CCMP1335</strain>
    </source>
</reference>
<dbReference type="PANTHER" id="PTHR44998:SF1">
    <property type="entry name" value="UDP-N-ACETYLGLUCOSAMINE--PEPTIDE N-ACETYLGLUCOSAMINYLTRANSFERASE 110 KDA SUBUNIT"/>
    <property type="match status" value="1"/>
</dbReference>
<dbReference type="InterPro" id="IPR011990">
    <property type="entry name" value="TPR-like_helical_dom_sf"/>
</dbReference>
<dbReference type="eggNOG" id="ENOG502S40I">
    <property type="taxonomic scope" value="Eukaryota"/>
</dbReference>
<evidence type="ECO:0000256" key="1">
    <source>
        <dbReference type="SAM" id="SignalP"/>
    </source>
</evidence>
<feature type="chain" id="PRO_5002866307" description="O-GlcNAc transferase C-terminal domain-containing protein" evidence="1">
    <location>
        <begin position="22"/>
        <end position="812"/>
    </location>
</feature>
<evidence type="ECO:0000313" key="2">
    <source>
        <dbReference type="EMBL" id="EED90682.1"/>
    </source>
</evidence>
<dbReference type="GO" id="GO:0016757">
    <property type="term" value="F:glycosyltransferase activity"/>
    <property type="evidence" value="ECO:0000318"/>
    <property type="project" value="GO_Central"/>
</dbReference>
<dbReference type="PaxDb" id="35128-Thaps7649"/>
<dbReference type="Gene3D" id="1.25.40.10">
    <property type="entry name" value="Tetratricopeptide repeat domain"/>
    <property type="match status" value="1"/>
</dbReference>
<accession>B8C749</accession>
<dbReference type="GeneID" id="7452837"/>
<keyword evidence="1" id="KW-0732">Signal</keyword>
<dbReference type="AlphaFoldDB" id="B8C749"/>
<dbReference type="STRING" id="35128.B8C749"/>
<proteinExistence type="predicted"/>
<dbReference type="Proteomes" id="UP000001449">
    <property type="component" value="Chromosome 8"/>
</dbReference>
<evidence type="ECO:0000313" key="3">
    <source>
        <dbReference type="Proteomes" id="UP000001449"/>
    </source>
</evidence>
<dbReference type="InParanoid" id="B8C749"/>
<dbReference type="PANTHER" id="PTHR44998">
    <property type="match status" value="1"/>
</dbReference>
<name>B8C749_THAPS</name>
<evidence type="ECO:0008006" key="4">
    <source>
        <dbReference type="Google" id="ProtNLM"/>
    </source>
</evidence>
<feature type="signal peptide" evidence="1">
    <location>
        <begin position="1"/>
        <end position="21"/>
    </location>
</feature>
<dbReference type="Gene3D" id="3.40.50.11380">
    <property type="match status" value="1"/>
</dbReference>
<keyword evidence="3" id="KW-1185">Reference proteome</keyword>
<organism evidence="2 3">
    <name type="scientific">Thalassiosira pseudonana</name>
    <name type="common">Marine diatom</name>
    <name type="synonym">Cyclotella nana</name>
    <dbReference type="NCBI Taxonomy" id="35128"/>
    <lineage>
        <taxon>Eukaryota</taxon>
        <taxon>Sar</taxon>
        <taxon>Stramenopiles</taxon>
        <taxon>Ochrophyta</taxon>
        <taxon>Bacillariophyta</taxon>
        <taxon>Coscinodiscophyceae</taxon>
        <taxon>Thalassiosirophycidae</taxon>
        <taxon>Thalassiosirales</taxon>
        <taxon>Thalassiosiraceae</taxon>
        <taxon>Thalassiosira</taxon>
    </lineage>
</organism>
<dbReference type="Gene3D" id="3.40.50.2000">
    <property type="entry name" value="Glycogen Phosphorylase B"/>
    <property type="match status" value="1"/>
</dbReference>
<dbReference type="GO" id="GO:0006493">
    <property type="term" value="P:protein O-linked glycosylation"/>
    <property type="evidence" value="ECO:0000318"/>
    <property type="project" value="GO_Central"/>
</dbReference>
<reference evidence="2 3" key="2">
    <citation type="journal article" date="2008" name="Nature">
        <title>The Phaeodactylum genome reveals the evolutionary history of diatom genomes.</title>
        <authorList>
            <person name="Bowler C."/>
            <person name="Allen A.E."/>
            <person name="Badger J.H."/>
            <person name="Grimwood J."/>
            <person name="Jabbari K."/>
            <person name="Kuo A."/>
            <person name="Maheswari U."/>
            <person name="Martens C."/>
            <person name="Maumus F."/>
            <person name="Otillar R.P."/>
            <person name="Rayko E."/>
            <person name="Salamov A."/>
            <person name="Vandepoele K."/>
            <person name="Beszteri B."/>
            <person name="Gruber A."/>
            <person name="Heijde M."/>
            <person name="Katinka M."/>
            <person name="Mock T."/>
            <person name="Valentin K."/>
            <person name="Verret F."/>
            <person name="Berges J.A."/>
            <person name="Brownlee C."/>
            <person name="Cadoret J.P."/>
            <person name="Chiovitti A."/>
            <person name="Choi C.J."/>
            <person name="Coesel S."/>
            <person name="De Martino A."/>
            <person name="Detter J.C."/>
            <person name="Durkin C."/>
            <person name="Falciatore A."/>
            <person name="Fournet J."/>
            <person name="Haruta M."/>
            <person name="Huysman M.J."/>
            <person name="Jenkins B.D."/>
            <person name="Jiroutova K."/>
            <person name="Jorgensen R.E."/>
            <person name="Joubert Y."/>
            <person name="Kaplan A."/>
            <person name="Kroger N."/>
            <person name="Kroth P.G."/>
            <person name="La Roche J."/>
            <person name="Lindquist E."/>
            <person name="Lommer M."/>
            <person name="Martin-Jezequel V."/>
            <person name="Lopez P.J."/>
            <person name="Lucas S."/>
            <person name="Mangogna M."/>
            <person name="McGinnis K."/>
            <person name="Medlin L.K."/>
            <person name="Montsant A."/>
            <person name="Oudot-Le Secq M.P."/>
            <person name="Napoli C."/>
            <person name="Obornik M."/>
            <person name="Parker M.S."/>
            <person name="Petit J.L."/>
            <person name="Porcel B.M."/>
            <person name="Poulsen N."/>
            <person name="Robison M."/>
            <person name="Rychlewski L."/>
            <person name="Rynearson T.A."/>
            <person name="Schmutz J."/>
            <person name="Shapiro H."/>
            <person name="Siaut M."/>
            <person name="Stanley M."/>
            <person name="Sussman M.R."/>
            <person name="Taylor A.R."/>
            <person name="Vardi A."/>
            <person name="von Dassow P."/>
            <person name="Vyverman W."/>
            <person name="Willis A."/>
            <person name="Wyrwicz L.S."/>
            <person name="Rokhsar D.S."/>
            <person name="Weissenbach J."/>
            <person name="Armbrust E.V."/>
            <person name="Green B.R."/>
            <person name="Van de Peer Y."/>
            <person name="Grigoriev I.V."/>
        </authorList>
    </citation>
    <scope>NUCLEOTIDE SEQUENCE [LARGE SCALE GENOMIC DNA]</scope>
    <source>
        <strain evidence="2 3">CCMP1335</strain>
    </source>
</reference>
<dbReference type="EMBL" id="CM000644">
    <property type="protein sequence ID" value="EED90682.1"/>
    <property type="molecule type" value="Genomic_DNA"/>
</dbReference>
<protein>
    <recommendedName>
        <fullName evidence="4">O-GlcNAc transferase C-terminal domain-containing protein</fullName>
    </recommendedName>
</protein>
<dbReference type="HOGENOM" id="CLU_347661_0_0_1"/>
<dbReference type="RefSeq" id="XP_002291831.1">
    <property type="nucleotide sequence ID" value="XM_002291795.1"/>
</dbReference>